<feature type="domain" description="Tryptophan synthase beta chain-like PALP" evidence="5">
    <location>
        <begin position="14"/>
        <end position="285"/>
    </location>
</feature>
<protein>
    <submittedName>
        <fullName evidence="6">2,3-diaminopropionate biosynthesis protein SbnA</fullName>
    </submittedName>
</protein>
<dbReference type="CDD" id="cd01561">
    <property type="entry name" value="CBS_like"/>
    <property type="match status" value="1"/>
</dbReference>
<dbReference type="Gene3D" id="3.40.50.1100">
    <property type="match status" value="2"/>
</dbReference>
<dbReference type="InterPro" id="IPR050214">
    <property type="entry name" value="Cys_Synth/Cystath_Beta-Synth"/>
</dbReference>
<evidence type="ECO:0000256" key="3">
    <source>
        <dbReference type="ARBA" id="ARBA00022679"/>
    </source>
</evidence>
<evidence type="ECO:0000313" key="7">
    <source>
        <dbReference type="Proteomes" id="UP001595997"/>
    </source>
</evidence>
<dbReference type="SUPFAM" id="SSF53686">
    <property type="entry name" value="Tryptophan synthase beta subunit-like PLP-dependent enzymes"/>
    <property type="match status" value="1"/>
</dbReference>
<gene>
    <name evidence="6" type="primary">sbnA</name>
    <name evidence="6" type="ORF">ACFPA8_00120</name>
</gene>
<organism evidence="6 7">
    <name type="scientific">Streptomyces ovatisporus</name>
    <dbReference type="NCBI Taxonomy" id="1128682"/>
    <lineage>
        <taxon>Bacteria</taxon>
        <taxon>Bacillati</taxon>
        <taxon>Actinomycetota</taxon>
        <taxon>Actinomycetes</taxon>
        <taxon>Kitasatosporales</taxon>
        <taxon>Streptomycetaceae</taxon>
        <taxon>Streptomyces</taxon>
    </lineage>
</organism>
<dbReference type="InterPro" id="IPR001926">
    <property type="entry name" value="TrpB-like_PALP"/>
</dbReference>
<comment type="caution">
    <text evidence="6">The sequence shown here is derived from an EMBL/GenBank/DDBJ whole genome shotgun (WGS) entry which is preliminary data.</text>
</comment>
<evidence type="ECO:0000259" key="5">
    <source>
        <dbReference type="Pfam" id="PF00291"/>
    </source>
</evidence>
<dbReference type="InterPro" id="IPR036052">
    <property type="entry name" value="TrpB-like_PALP_sf"/>
</dbReference>
<dbReference type="NCBIfam" id="TIGR03945">
    <property type="entry name" value="PLP_SbnA_fam"/>
    <property type="match status" value="1"/>
</dbReference>
<proteinExistence type="predicted"/>
<reference evidence="7" key="1">
    <citation type="journal article" date="2019" name="Int. J. Syst. Evol. Microbiol.">
        <title>The Global Catalogue of Microorganisms (GCM) 10K type strain sequencing project: providing services to taxonomists for standard genome sequencing and annotation.</title>
        <authorList>
            <consortium name="The Broad Institute Genomics Platform"/>
            <consortium name="The Broad Institute Genome Sequencing Center for Infectious Disease"/>
            <person name="Wu L."/>
            <person name="Ma J."/>
        </authorList>
    </citation>
    <scope>NUCLEOTIDE SEQUENCE [LARGE SCALE GENOMIC DNA]</scope>
    <source>
        <strain evidence="7">CGMCC 4.7357</strain>
    </source>
</reference>
<accession>A0ABV9A1I2</accession>
<dbReference type="PANTHER" id="PTHR10314">
    <property type="entry name" value="CYSTATHIONINE BETA-SYNTHASE"/>
    <property type="match status" value="1"/>
</dbReference>
<keyword evidence="4" id="KW-0663">Pyridoxal phosphate</keyword>
<comment type="subunit">
    <text evidence="2">Homodimer.</text>
</comment>
<dbReference type="EMBL" id="JBHSFH010000001">
    <property type="protein sequence ID" value="MFC4492545.1"/>
    <property type="molecule type" value="Genomic_DNA"/>
</dbReference>
<evidence type="ECO:0000313" key="6">
    <source>
        <dbReference type="EMBL" id="MFC4492545.1"/>
    </source>
</evidence>
<keyword evidence="3" id="KW-0808">Transferase</keyword>
<evidence type="ECO:0000256" key="1">
    <source>
        <dbReference type="ARBA" id="ARBA00001933"/>
    </source>
</evidence>
<evidence type="ECO:0000256" key="2">
    <source>
        <dbReference type="ARBA" id="ARBA00011738"/>
    </source>
</evidence>
<keyword evidence="7" id="KW-1185">Reference proteome</keyword>
<dbReference type="InterPro" id="IPR023927">
    <property type="entry name" value="SbnA"/>
</dbReference>
<sequence length="320" mass="34323">MDFNVGDLYVDLRSSVGRRLFLKCEGFNFAGSVKLKAATELVEAMEREKKLAPGATLIESSSGNMGVALSIVAVSRGYRFVCVTDTRCTRAARRVMETLGSEVHVVSEPHPESGFLGARLAYVRELCAADAGYLWLNQYANEGNWMGHYRTTGPEIAKAFPTLDLLFVGAGTTGTLMGCVNYFRENLPSVTVVAVDAAGSVTFGEPPGRRLIPGLGTSVRPAILDTSGVDDVVHVAEEDTIRMCHRLVRHGFLFGGSTGTVVSGALSWMAANGVGDDVTSVAVAPDFGANYLETIYDDEWLASAYGTARQAAWPQPDPIR</sequence>
<comment type="cofactor">
    <cofactor evidence="1">
        <name>pyridoxal 5'-phosphate</name>
        <dbReference type="ChEBI" id="CHEBI:597326"/>
    </cofactor>
</comment>
<dbReference type="Pfam" id="PF00291">
    <property type="entry name" value="PALP"/>
    <property type="match status" value="1"/>
</dbReference>
<dbReference type="RefSeq" id="WP_386440362.1">
    <property type="nucleotide sequence ID" value="NZ_JBHSFH010000001.1"/>
</dbReference>
<dbReference type="Proteomes" id="UP001595997">
    <property type="component" value="Unassembled WGS sequence"/>
</dbReference>
<evidence type="ECO:0000256" key="4">
    <source>
        <dbReference type="ARBA" id="ARBA00022898"/>
    </source>
</evidence>
<name>A0ABV9A1I2_9ACTN</name>